<dbReference type="SUPFAM" id="SSF50156">
    <property type="entry name" value="PDZ domain-like"/>
    <property type="match status" value="1"/>
</dbReference>
<dbReference type="GO" id="GO:0008233">
    <property type="term" value="F:peptidase activity"/>
    <property type="evidence" value="ECO:0007669"/>
    <property type="project" value="UniProtKB-KW"/>
</dbReference>
<dbReference type="Pfam" id="PF13180">
    <property type="entry name" value="PDZ_2"/>
    <property type="match status" value="1"/>
</dbReference>
<evidence type="ECO:0000256" key="2">
    <source>
        <dbReference type="ARBA" id="ARBA00022801"/>
    </source>
</evidence>
<dbReference type="InterPro" id="IPR009003">
    <property type="entry name" value="Peptidase_S1_PA"/>
</dbReference>
<keyword evidence="2 5" id="KW-0378">Hydrolase</keyword>
<dbReference type="Gene3D" id="2.30.42.10">
    <property type="match status" value="1"/>
</dbReference>
<dbReference type="RefSeq" id="WP_397086404.1">
    <property type="nucleotide sequence ID" value="NZ_JBITGY010000008.1"/>
</dbReference>
<dbReference type="SUPFAM" id="SSF50494">
    <property type="entry name" value="Trypsin-like serine proteases"/>
    <property type="match status" value="1"/>
</dbReference>
<feature type="region of interest" description="Disordered" evidence="3">
    <location>
        <begin position="21"/>
        <end position="55"/>
    </location>
</feature>
<comment type="caution">
    <text evidence="5">The sequence shown here is derived from an EMBL/GenBank/DDBJ whole genome shotgun (WGS) entry which is preliminary data.</text>
</comment>
<dbReference type="PROSITE" id="PS50106">
    <property type="entry name" value="PDZ"/>
    <property type="match status" value="1"/>
</dbReference>
<dbReference type="GO" id="GO:0006508">
    <property type="term" value="P:proteolysis"/>
    <property type="evidence" value="ECO:0007669"/>
    <property type="project" value="UniProtKB-KW"/>
</dbReference>
<name>A0ABW7Z0Q3_9ACTN</name>
<dbReference type="EMBL" id="JBITGY010000008">
    <property type="protein sequence ID" value="MFI6501673.1"/>
    <property type="molecule type" value="Genomic_DNA"/>
</dbReference>
<feature type="compositionally biased region" description="Gly residues" evidence="3">
    <location>
        <begin position="37"/>
        <end position="50"/>
    </location>
</feature>
<dbReference type="PRINTS" id="PR00834">
    <property type="entry name" value="PROTEASES2C"/>
</dbReference>
<evidence type="ECO:0000259" key="4">
    <source>
        <dbReference type="PROSITE" id="PS50106"/>
    </source>
</evidence>
<dbReference type="PANTHER" id="PTHR43343">
    <property type="entry name" value="PEPTIDASE S12"/>
    <property type="match status" value="1"/>
</dbReference>
<dbReference type="Proteomes" id="UP001612741">
    <property type="component" value="Unassembled WGS sequence"/>
</dbReference>
<dbReference type="SMART" id="SM00228">
    <property type="entry name" value="PDZ"/>
    <property type="match status" value="1"/>
</dbReference>
<sequence length="371" mass="35882">MRLIAAGLAVVLAAGCGVSTPTGGGTASPAVTATPGGTSGGTPGTPGGTASGTAAPAKAAATQELEAAYEQVIAQVLPSIVQITTKVGLGSGIVFDTAGHVVTNAHVVGQATEMEVSLATGGTSRKAKLVSSFPAGDLAVIKVENPDGLKPAVFGDSSKLRVGQLVLAMGNPLGLSGSVTQGIVSALGRTVSEPQNPGSPGATISGAVQTSAAINPGNSGGALVDMAGQVIGIPTLAATDPELGGGAAPGIGFAIPSNTASDIAGQIVQHGKVVNSHRAALGIRGRTVLGEDGRAVGVAVASVEAGGPAAKAGIKSGDVIVSVNGKPTPTMSDLSELLTTLKPGDQVKVEVIRPDGQSETLAVTLGELQAD</sequence>
<evidence type="ECO:0000256" key="1">
    <source>
        <dbReference type="ARBA" id="ARBA00022670"/>
    </source>
</evidence>
<gene>
    <name evidence="5" type="ORF">ACIBG2_30135</name>
</gene>
<feature type="domain" description="PDZ" evidence="4">
    <location>
        <begin position="273"/>
        <end position="355"/>
    </location>
</feature>
<evidence type="ECO:0000313" key="6">
    <source>
        <dbReference type="Proteomes" id="UP001612741"/>
    </source>
</evidence>
<evidence type="ECO:0000313" key="5">
    <source>
        <dbReference type="EMBL" id="MFI6501673.1"/>
    </source>
</evidence>
<keyword evidence="1 5" id="KW-0645">Protease</keyword>
<dbReference type="EC" id="3.4.21.-" evidence="5"/>
<dbReference type="Gene3D" id="2.40.10.120">
    <property type="match status" value="1"/>
</dbReference>
<dbReference type="InterPro" id="IPR001940">
    <property type="entry name" value="Peptidase_S1C"/>
</dbReference>
<accession>A0ABW7Z0Q3</accession>
<proteinExistence type="predicted"/>
<dbReference type="PROSITE" id="PS51257">
    <property type="entry name" value="PROKAR_LIPOPROTEIN"/>
    <property type="match status" value="1"/>
</dbReference>
<dbReference type="InterPro" id="IPR051201">
    <property type="entry name" value="Chloro_Bact_Ser_Proteases"/>
</dbReference>
<dbReference type="InterPro" id="IPR001478">
    <property type="entry name" value="PDZ"/>
</dbReference>
<evidence type="ECO:0000256" key="3">
    <source>
        <dbReference type="SAM" id="MobiDB-lite"/>
    </source>
</evidence>
<keyword evidence="6" id="KW-1185">Reference proteome</keyword>
<organism evidence="5 6">
    <name type="scientific">Nonomuraea typhae</name>
    <dbReference type="NCBI Taxonomy" id="2603600"/>
    <lineage>
        <taxon>Bacteria</taxon>
        <taxon>Bacillati</taxon>
        <taxon>Actinomycetota</taxon>
        <taxon>Actinomycetes</taxon>
        <taxon>Streptosporangiales</taxon>
        <taxon>Streptosporangiaceae</taxon>
        <taxon>Nonomuraea</taxon>
    </lineage>
</organism>
<dbReference type="InterPro" id="IPR036034">
    <property type="entry name" value="PDZ_sf"/>
</dbReference>
<dbReference type="PANTHER" id="PTHR43343:SF3">
    <property type="entry name" value="PROTEASE DO-LIKE 8, CHLOROPLASTIC"/>
    <property type="match status" value="1"/>
</dbReference>
<dbReference type="Pfam" id="PF13365">
    <property type="entry name" value="Trypsin_2"/>
    <property type="match status" value="1"/>
</dbReference>
<reference evidence="5 6" key="1">
    <citation type="submission" date="2024-10" db="EMBL/GenBank/DDBJ databases">
        <title>The Natural Products Discovery Center: Release of the First 8490 Sequenced Strains for Exploring Actinobacteria Biosynthetic Diversity.</title>
        <authorList>
            <person name="Kalkreuter E."/>
            <person name="Kautsar S.A."/>
            <person name="Yang D."/>
            <person name="Bader C.D."/>
            <person name="Teijaro C.N."/>
            <person name="Fluegel L."/>
            <person name="Davis C.M."/>
            <person name="Simpson J.R."/>
            <person name="Lauterbach L."/>
            <person name="Steele A.D."/>
            <person name="Gui C."/>
            <person name="Meng S."/>
            <person name="Li G."/>
            <person name="Viehrig K."/>
            <person name="Ye F."/>
            <person name="Su P."/>
            <person name="Kiefer A.F."/>
            <person name="Nichols A."/>
            <person name="Cepeda A.J."/>
            <person name="Yan W."/>
            <person name="Fan B."/>
            <person name="Jiang Y."/>
            <person name="Adhikari A."/>
            <person name="Zheng C.-J."/>
            <person name="Schuster L."/>
            <person name="Cowan T.M."/>
            <person name="Smanski M.J."/>
            <person name="Chevrette M.G."/>
            <person name="De Carvalho L.P.S."/>
            <person name="Shen B."/>
        </authorList>
    </citation>
    <scope>NUCLEOTIDE SEQUENCE [LARGE SCALE GENOMIC DNA]</scope>
    <source>
        <strain evidence="5 6">NPDC050545</strain>
    </source>
</reference>
<protein>
    <submittedName>
        <fullName evidence="5">S1C family serine protease</fullName>
        <ecNumber evidence="5">3.4.21.-</ecNumber>
    </submittedName>
</protein>